<dbReference type="EMBL" id="LDEV01002662">
    <property type="protein sequence ID" value="KLJ08116.1"/>
    <property type="molecule type" value="Genomic_DNA"/>
</dbReference>
<accession>A0A0H1BFZ6</accession>
<gene>
    <name evidence="2" type="ORF">EMPG_16438</name>
</gene>
<keyword evidence="1" id="KW-0472">Membrane</keyword>
<name>A0A0H1BFZ6_9EURO</name>
<keyword evidence="1" id="KW-0812">Transmembrane</keyword>
<evidence type="ECO:0000313" key="3">
    <source>
        <dbReference type="Proteomes" id="UP000053573"/>
    </source>
</evidence>
<keyword evidence="1" id="KW-1133">Transmembrane helix</keyword>
<comment type="caution">
    <text evidence="2">The sequence shown here is derived from an EMBL/GenBank/DDBJ whole genome shotgun (WGS) entry which is preliminary data.</text>
</comment>
<dbReference type="AlphaFoldDB" id="A0A0H1BFZ6"/>
<evidence type="ECO:0000313" key="2">
    <source>
        <dbReference type="EMBL" id="KLJ08116.1"/>
    </source>
</evidence>
<feature type="transmembrane region" description="Helical" evidence="1">
    <location>
        <begin position="78"/>
        <end position="99"/>
    </location>
</feature>
<dbReference type="Proteomes" id="UP000053573">
    <property type="component" value="Unassembled WGS sequence"/>
</dbReference>
<organism evidence="2 3">
    <name type="scientific">Blastomyces silverae</name>
    <dbReference type="NCBI Taxonomy" id="2060906"/>
    <lineage>
        <taxon>Eukaryota</taxon>
        <taxon>Fungi</taxon>
        <taxon>Dikarya</taxon>
        <taxon>Ascomycota</taxon>
        <taxon>Pezizomycotina</taxon>
        <taxon>Eurotiomycetes</taxon>
        <taxon>Eurotiomycetidae</taxon>
        <taxon>Onygenales</taxon>
        <taxon>Ajellomycetaceae</taxon>
        <taxon>Blastomyces</taxon>
    </lineage>
</organism>
<evidence type="ECO:0000256" key="1">
    <source>
        <dbReference type="SAM" id="Phobius"/>
    </source>
</evidence>
<sequence>MPRPISSLQNYPIRAVVSARFAKYSKMATPMRSNDGHAKAVANYLLSRRSKLSMSTILIIPYSRVPFQTRSYGTARRLVFFLPTSVLQMVAGGMILTFLRLRERAWK</sequence>
<protein>
    <submittedName>
        <fullName evidence="2">Uncharacterized protein</fullName>
    </submittedName>
</protein>
<reference evidence="3" key="1">
    <citation type="journal article" date="2015" name="PLoS Genet.">
        <title>The dynamic genome and transcriptome of the human fungal pathogen Blastomyces and close relative Emmonsia.</title>
        <authorList>
            <person name="Munoz J.F."/>
            <person name="Gauthier G.M."/>
            <person name="Desjardins C.A."/>
            <person name="Gallo J.E."/>
            <person name="Holder J."/>
            <person name="Sullivan T.D."/>
            <person name="Marty A.J."/>
            <person name="Carmen J.C."/>
            <person name="Chen Z."/>
            <person name="Ding L."/>
            <person name="Gujja S."/>
            <person name="Magrini V."/>
            <person name="Misas E."/>
            <person name="Mitreva M."/>
            <person name="Priest M."/>
            <person name="Saif S."/>
            <person name="Whiston E.A."/>
            <person name="Young S."/>
            <person name="Zeng Q."/>
            <person name="Goldman W.E."/>
            <person name="Mardis E.R."/>
            <person name="Taylor J.W."/>
            <person name="McEwen J.G."/>
            <person name="Clay O.K."/>
            <person name="Klein B.S."/>
            <person name="Cuomo C.A."/>
        </authorList>
    </citation>
    <scope>NUCLEOTIDE SEQUENCE [LARGE SCALE GENOMIC DNA]</scope>
    <source>
        <strain evidence="3">UAMH 139</strain>
    </source>
</reference>
<proteinExistence type="predicted"/>
<keyword evidence="3" id="KW-1185">Reference proteome</keyword>